<reference evidence="2" key="1">
    <citation type="journal article" date="2019" name="Int. J. Syst. Evol. Microbiol.">
        <title>The Global Catalogue of Microorganisms (GCM) 10K type strain sequencing project: providing services to taxonomists for standard genome sequencing and annotation.</title>
        <authorList>
            <consortium name="The Broad Institute Genomics Platform"/>
            <consortium name="The Broad Institute Genome Sequencing Center for Infectious Disease"/>
            <person name="Wu L."/>
            <person name="Ma J."/>
        </authorList>
    </citation>
    <scope>NUCLEOTIDE SEQUENCE [LARGE SCALE GENOMIC DNA]</scope>
    <source>
        <strain evidence="2">KLKA75</strain>
    </source>
</reference>
<dbReference type="SUPFAM" id="SSF55073">
    <property type="entry name" value="Nucleotide cyclase"/>
    <property type="match status" value="1"/>
</dbReference>
<protein>
    <submittedName>
        <fullName evidence="1">Uncharacterized protein</fullName>
    </submittedName>
</protein>
<evidence type="ECO:0000313" key="1">
    <source>
        <dbReference type="EMBL" id="MFC4909959.1"/>
    </source>
</evidence>
<sequence>MNLEEDLVYRLLLAVDIQGYSRLTARQQLAAQHDLAAVLDRAAAAAGLRRADWIEQVGGDGELATLPAGTAPAAVAGDFVLGFDAALRDVNAARDAGGRAGAPRGWRLRVRLALHHGTLTPGPFGPAGDAPVAVQRLLDSAALRRLLDDPRRDLAVVVSDAMFADVVRSGFCALPAAAFEPVRITAKGAVFRGHLLTRPPEAGRIRPVRERPVRAAEGDPPVRLSDLTFLTGVGARGDDLN</sequence>
<proteinExistence type="predicted"/>
<comment type="caution">
    <text evidence="1">The sequence shown here is derived from an EMBL/GenBank/DDBJ whole genome shotgun (WGS) entry which is preliminary data.</text>
</comment>
<dbReference type="EMBL" id="JBHSIT010000006">
    <property type="protein sequence ID" value="MFC4909959.1"/>
    <property type="molecule type" value="Genomic_DNA"/>
</dbReference>
<dbReference type="Gene3D" id="3.30.70.1230">
    <property type="entry name" value="Nucleotide cyclase"/>
    <property type="match status" value="1"/>
</dbReference>
<dbReference type="RefSeq" id="WP_378257897.1">
    <property type="nucleotide sequence ID" value="NZ_JBHSIT010000006.1"/>
</dbReference>
<keyword evidence="2" id="KW-1185">Reference proteome</keyword>
<dbReference type="InterPro" id="IPR029787">
    <property type="entry name" value="Nucleotide_cyclase"/>
</dbReference>
<gene>
    <name evidence="1" type="ORF">ACFPCY_21740</name>
</gene>
<dbReference type="Proteomes" id="UP001595872">
    <property type="component" value="Unassembled WGS sequence"/>
</dbReference>
<evidence type="ECO:0000313" key="2">
    <source>
        <dbReference type="Proteomes" id="UP001595872"/>
    </source>
</evidence>
<accession>A0ABV9U2D9</accession>
<organism evidence="1 2">
    <name type="scientific">Actinomadura gamaensis</name>
    <dbReference type="NCBI Taxonomy" id="1763541"/>
    <lineage>
        <taxon>Bacteria</taxon>
        <taxon>Bacillati</taxon>
        <taxon>Actinomycetota</taxon>
        <taxon>Actinomycetes</taxon>
        <taxon>Streptosporangiales</taxon>
        <taxon>Thermomonosporaceae</taxon>
        <taxon>Actinomadura</taxon>
    </lineage>
</organism>
<name>A0ABV9U2D9_9ACTN</name>